<reference evidence="6" key="1">
    <citation type="submission" date="2020-09" db="EMBL/GenBank/DDBJ databases">
        <title>A novel bacterium of genus Mangrovicoccus, isolated from South China Sea.</title>
        <authorList>
            <person name="Huang H."/>
            <person name="Mo K."/>
            <person name="Hu Y."/>
        </authorList>
    </citation>
    <scope>NUCLEOTIDE SEQUENCE</scope>
    <source>
        <strain evidence="6">HB182678</strain>
    </source>
</reference>
<name>A0A8J6ZB19_9RHOB</name>
<evidence type="ECO:0000256" key="3">
    <source>
        <dbReference type="ARBA" id="ARBA00022822"/>
    </source>
</evidence>
<dbReference type="InterPro" id="IPR000312">
    <property type="entry name" value="Glycosyl_Trfase_fam3"/>
</dbReference>
<keyword evidence="1" id="KW-0328">Glycosyltransferase</keyword>
<dbReference type="Pfam" id="PF02885">
    <property type="entry name" value="Glycos_trans_3N"/>
    <property type="match status" value="1"/>
</dbReference>
<dbReference type="Gene3D" id="1.20.970.10">
    <property type="entry name" value="Transferase, Pyrimidine Nucleoside Phosphorylase, Chain C"/>
    <property type="match status" value="1"/>
</dbReference>
<evidence type="ECO:0000256" key="2">
    <source>
        <dbReference type="ARBA" id="ARBA00022679"/>
    </source>
</evidence>
<dbReference type="GO" id="GO:0005829">
    <property type="term" value="C:cytosol"/>
    <property type="evidence" value="ECO:0007669"/>
    <property type="project" value="TreeGrafter"/>
</dbReference>
<evidence type="ECO:0000256" key="1">
    <source>
        <dbReference type="ARBA" id="ARBA00022676"/>
    </source>
</evidence>
<dbReference type="SUPFAM" id="SSF52418">
    <property type="entry name" value="Nucleoside phosphorylase/phosphoribosyltransferase catalytic domain"/>
    <property type="match status" value="1"/>
</dbReference>
<dbReference type="NCBIfam" id="NF006564">
    <property type="entry name" value="PRK09071.1"/>
    <property type="match status" value="1"/>
</dbReference>
<dbReference type="InterPro" id="IPR035902">
    <property type="entry name" value="Nuc_phospho_transferase"/>
</dbReference>
<dbReference type="EMBL" id="JACVXA010000050">
    <property type="protein sequence ID" value="MBE3639560.1"/>
    <property type="molecule type" value="Genomic_DNA"/>
</dbReference>
<evidence type="ECO:0000259" key="4">
    <source>
        <dbReference type="Pfam" id="PF00591"/>
    </source>
</evidence>
<dbReference type="SUPFAM" id="SSF47648">
    <property type="entry name" value="Nucleoside phosphorylase/phosphoribosyltransferase N-terminal domain"/>
    <property type="match status" value="1"/>
</dbReference>
<evidence type="ECO:0000313" key="7">
    <source>
        <dbReference type="Proteomes" id="UP000609121"/>
    </source>
</evidence>
<dbReference type="InterPro" id="IPR036320">
    <property type="entry name" value="Glycosyl_Trfase_fam3_N_dom_sf"/>
</dbReference>
<dbReference type="GO" id="GO:0004048">
    <property type="term" value="F:anthranilate phosphoribosyltransferase activity"/>
    <property type="evidence" value="ECO:0007669"/>
    <property type="project" value="InterPro"/>
</dbReference>
<keyword evidence="3" id="KW-0822">Tryptophan biosynthesis</keyword>
<evidence type="ECO:0000313" key="6">
    <source>
        <dbReference type="EMBL" id="MBE3639560.1"/>
    </source>
</evidence>
<dbReference type="InterPro" id="IPR017459">
    <property type="entry name" value="Glycosyl_Trfase_fam3_N_dom"/>
</dbReference>
<keyword evidence="2 6" id="KW-0808">Transferase</keyword>
<dbReference type="Pfam" id="PF00591">
    <property type="entry name" value="Glycos_transf_3"/>
    <property type="match status" value="1"/>
</dbReference>
<gene>
    <name evidence="6" type="ORF">ICN82_15260</name>
</gene>
<proteinExistence type="predicted"/>
<dbReference type="Gene3D" id="3.40.1030.10">
    <property type="entry name" value="Nucleoside phosphorylase/phosphoribosyltransferase catalytic domain"/>
    <property type="match status" value="1"/>
</dbReference>
<dbReference type="GO" id="GO:0000162">
    <property type="term" value="P:L-tryptophan biosynthetic process"/>
    <property type="evidence" value="ECO:0007669"/>
    <property type="project" value="UniProtKB-KW"/>
</dbReference>
<feature type="domain" description="Glycosyl transferase family 3" evidence="4">
    <location>
        <begin position="99"/>
        <end position="316"/>
    </location>
</feature>
<sequence>MTLAPLVRALGRGPGRSRSLDRKEAAEAMAAILDRTAAPEAVGALLMLMRYRGETGEEIAGFVDAIRARLARWEGLPVTLDWPSYASGRSRGLPLFLLSARLVALAGQRVLIHGWNSHQNPHADLRAHLGEAGIAAATTPEGAAQALEENGIVYLPLEALDPELLRVVRLRDELGLRSPVNTALRAMNPARAPACVQGVFHPPYRGLQQDAAALLGERNLMVIKGGGGEFERHPAKQILVYGLEDGAVHEQMVPPLVEDTRRLADPDPKPGDLGRLWRGERSDAFAEATVTGTAALALLAAGGATTLEAAEARMRDLWGDRLVAAG</sequence>
<dbReference type="AlphaFoldDB" id="A0A8J6ZB19"/>
<dbReference type="PANTHER" id="PTHR43285:SF2">
    <property type="entry name" value="ANTHRANILATE PHOSPHORIBOSYLTRANSFERASE"/>
    <property type="match status" value="1"/>
</dbReference>
<keyword evidence="3" id="KW-0057">Aromatic amino acid biosynthesis</keyword>
<feature type="domain" description="Glycosyl transferase family 3 N-terminal" evidence="5">
    <location>
        <begin position="6"/>
        <end position="68"/>
    </location>
</feature>
<keyword evidence="7" id="KW-1185">Reference proteome</keyword>
<accession>A0A8J6ZB19</accession>
<dbReference type="Proteomes" id="UP000609121">
    <property type="component" value="Unassembled WGS sequence"/>
</dbReference>
<dbReference type="PANTHER" id="PTHR43285">
    <property type="entry name" value="ANTHRANILATE PHOSPHORIBOSYLTRANSFERASE"/>
    <property type="match status" value="1"/>
</dbReference>
<evidence type="ECO:0000259" key="5">
    <source>
        <dbReference type="Pfam" id="PF02885"/>
    </source>
</evidence>
<protein>
    <submittedName>
        <fullName evidence="6">Glycosyl transferase family protein</fullName>
    </submittedName>
</protein>
<dbReference type="InterPro" id="IPR005940">
    <property type="entry name" value="Anthranilate_Pribosyl_Tfrase"/>
</dbReference>
<dbReference type="RefSeq" id="WP_193184343.1">
    <property type="nucleotide sequence ID" value="NZ_JACVXA010000050.1"/>
</dbReference>
<organism evidence="6 7">
    <name type="scientific">Mangrovicoccus algicola</name>
    <dbReference type="NCBI Taxonomy" id="2771008"/>
    <lineage>
        <taxon>Bacteria</taxon>
        <taxon>Pseudomonadati</taxon>
        <taxon>Pseudomonadota</taxon>
        <taxon>Alphaproteobacteria</taxon>
        <taxon>Rhodobacterales</taxon>
        <taxon>Paracoccaceae</taxon>
        <taxon>Mangrovicoccus</taxon>
    </lineage>
</organism>
<keyword evidence="3" id="KW-0028">Amino-acid biosynthesis</keyword>
<comment type="caution">
    <text evidence="6">The sequence shown here is derived from an EMBL/GenBank/DDBJ whole genome shotgun (WGS) entry which is preliminary data.</text>
</comment>